<sequence>MSRMEGTVYGAFDDPGVSIFATDAQEPIPNMLTYMKPMPRKSCDQDMDACPMIRQASVSDRPLYRQVKAQVEEAAAERHKSILSQQRQRREQIDHDITKGLADELHRQQVAASRCLQIHRNVPEMRNLEVEVERAQTALITKEMILNVERQTAEDKQRERAEALAAQRAVEQERLEELQQRLQKRRAYGNALMSQISESRSNRLRDQRTANEEGRRELRQCEEKVAQERNEDAVNKARQRQMLLEAQRQSEAMLRATREANATWQNRQGKERGILDSLGPMTDHFVSAARKRKLDQMKARETTAARLGFEISRIQQDQEARDQLIINLGIGEFEAREYELGMERARNKLPRKREIRDQLLDHREEQKFFRDKAVQEALNRPKDPTCFGERQYRTQVEQQESHKRLVGHYCRDIWMKELEDKERKARDAEDERRIIQSIYDRQDQQDAFVASERMKLLASQPADVLRAIKPSCLTEAELKAFNLKK</sequence>
<dbReference type="RefSeq" id="XP_017023861.1">
    <property type="nucleotide sequence ID" value="XM_017168372.1"/>
</dbReference>
<feature type="coiled-coil region" evidence="2">
    <location>
        <begin position="411"/>
        <end position="438"/>
    </location>
</feature>
<evidence type="ECO:0000313" key="6">
    <source>
        <dbReference type="RefSeq" id="XP_017023861.1"/>
    </source>
</evidence>
<keyword evidence="1 2" id="KW-0175">Coiled coil</keyword>
<organism evidence="5 6">
    <name type="scientific">Drosophila kikkawai</name>
    <name type="common">Fruit fly</name>
    <dbReference type="NCBI Taxonomy" id="30033"/>
    <lineage>
        <taxon>Eukaryota</taxon>
        <taxon>Metazoa</taxon>
        <taxon>Ecdysozoa</taxon>
        <taxon>Arthropoda</taxon>
        <taxon>Hexapoda</taxon>
        <taxon>Insecta</taxon>
        <taxon>Pterygota</taxon>
        <taxon>Neoptera</taxon>
        <taxon>Endopterygota</taxon>
        <taxon>Diptera</taxon>
        <taxon>Brachycera</taxon>
        <taxon>Muscomorpha</taxon>
        <taxon>Ephydroidea</taxon>
        <taxon>Drosophilidae</taxon>
        <taxon>Drosophila</taxon>
        <taxon>Sophophora</taxon>
    </lineage>
</organism>
<evidence type="ECO:0000259" key="4">
    <source>
        <dbReference type="Pfam" id="PF13868"/>
    </source>
</evidence>
<dbReference type="AlphaFoldDB" id="A0A6P4IM62"/>
<dbReference type="OrthoDB" id="7883258at2759"/>
<dbReference type="OMA" id="MCFGERQ"/>
<dbReference type="RefSeq" id="XP_017023862.1">
    <property type="nucleotide sequence ID" value="XM_017168373.1"/>
</dbReference>
<dbReference type="GeneID" id="108075801"/>
<accession>A0A6P4IM62</accession>
<proteinExistence type="predicted"/>
<reference evidence="6" key="1">
    <citation type="submission" date="2025-04" db="UniProtKB">
        <authorList>
            <consortium name="RefSeq"/>
        </authorList>
    </citation>
    <scope>IDENTIFICATION</scope>
</reference>
<dbReference type="Proteomes" id="UP001652661">
    <property type="component" value="Chromosome 2L"/>
</dbReference>
<dbReference type="InterPro" id="IPR043597">
    <property type="entry name" value="TPH_dom"/>
</dbReference>
<feature type="domain" description="Trichohyalin-plectin-homology" evidence="4">
    <location>
        <begin position="118"/>
        <end position="468"/>
    </location>
</feature>
<evidence type="ECO:0000313" key="5">
    <source>
        <dbReference type="Proteomes" id="UP001652661"/>
    </source>
</evidence>
<evidence type="ECO:0000256" key="2">
    <source>
        <dbReference type="SAM" id="Coils"/>
    </source>
</evidence>
<feature type="compositionally biased region" description="Basic and acidic residues" evidence="3">
    <location>
        <begin position="200"/>
        <end position="218"/>
    </location>
</feature>
<protein>
    <submittedName>
        <fullName evidence="6 7">Trichohyalin</fullName>
    </submittedName>
</protein>
<evidence type="ECO:0000256" key="1">
    <source>
        <dbReference type="ARBA" id="ARBA00023054"/>
    </source>
</evidence>
<dbReference type="Pfam" id="PF13868">
    <property type="entry name" value="TPH"/>
    <property type="match status" value="1"/>
</dbReference>
<evidence type="ECO:0000256" key="3">
    <source>
        <dbReference type="SAM" id="MobiDB-lite"/>
    </source>
</evidence>
<gene>
    <name evidence="6 7" type="primary">LOC108075801</name>
</gene>
<name>A0A6P4IM62_DROKI</name>
<reference evidence="5" key="2">
    <citation type="submission" date="2025-05" db="UniProtKB">
        <authorList>
            <consortium name="RefSeq"/>
        </authorList>
    </citation>
    <scope>NUCLEOTIDE SEQUENCE [LARGE SCALE GENOMIC DNA]</scope>
    <source>
        <strain evidence="5">14028-0561.14</strain>
    </source>
</reference>
<keyword evidence="5" id="KW-1185">Reference proteome</keyword>
<evidence type="ECO:0000313" key="7">
    <source>
        <dbReference type="RefSeq" id="XP_017023862.1"/>
    </source>
</evidence>
<feature type="region of interest" description="Disordered" evidence="3">
    <location>
        <begin position="195"/>
        <end position="218"/>
    </location>
</feature>